<dbReference type="RefSeq" id="WP_271178006.1">
    <property type="nucleotide sequence ID" value="NZ_BAAAJO010000001.1"/>
</dbReference>
<dbReference type="PANTHER" id="PTHR44196:SF1">
    <property type="entry name" value="DEHYDROGENASE_REDUCTASE SDR FAMILY MEMBER 7B"/>
    <property type="match status" value="1"/>
</dbReference>
<protein>
    <submittedName>
        <fullName evidence="4">Short-chain dehydrogenase</fullName>
    </submittedName>
</protein>
<dbReference type="GO" id="GO:0016020">
    <property type="term" value="C:membrane"/>
    <property type="evidence" value="ECO:0007669"/>
    <property type="project" value="TreeGrafter"/>
</dbReference>
<organism evidence="4 5">
    <name type="scientific">Leifsonia poae</name>
    <dbReference type="NCBI Taxonomy" id="110933"/>
    <lineage>
        <taxon>Bacteria</taxon>
        <taxon>Bacillati</taxon>
        <taxon>Actinomycetota</taxon>
        <taxon>Actinomycetes</taxon>
        <taxon>Micrococcales</taxon>
        <taxon>Microbacteriaceae</taxon>
        <taxon>Leifsonia</taxon>
    </lineage>
</organism>
<evidence type="ECO:0000313" key="5">
    <source>
        <dbReference type="Proteomes" id="UP001142372"/>
    </source>
</evidence>
<dbReference type="PANTHER" id="PTHR44196">
    <property type="entry name" value="DEHYDROGENASE/REDUCTASE SDR FAMILY MEMBER 7B"/>
    <property type="match status" value="1"/>
</dbReference>
<sequence length="253" mass="26801">MSNPETVGSEATETRKVVWITGAGSGMGRAAAIEAAKAGWRVALTGRRSAALEETAAAVRTLPGHPEALIVTADVTDDSDIESARDRILERWGRIDGLVLAAGLNSPRRRWSDQDLPAFDDIVSVNLVAPAHVVAAALPALREARGVVVFVSSYAAWAFNPIAGVAYSASKSGLSALSRTLNAQEAESGVRACHLCPGDVNTDFLELRPQVPDDAARAAMLQPDEVARAIQFVLDAPGHVRYDELVISPTSQR</sequence>
<dbReference type="Gene3D" id="3.40.50.720">
    <property type="entry name" value="NAD(P)-binding Rossmann-like Domain"/>
    <property type="match status" value="1"/>
</dbReference>
<dbReference type="AlphaFoldDB" id="A0A9W6HB97"/>
<evidence type="ECO:0000256" key="3">
    <source>
        <dbReference type="RuleBase" id="RU000363"/>
    </source>
</evidence>
<comment type="caution">
    <text evidence="4">The sequence shown here is derived from an EMBL/GenBank/DDBJ whole genome shotgun (WGS) entry which is preliminary data.</text>
</comment>
<dbReference type="CDD" id="cd05233">
    <property type="entry name" value="SDR_c"/>
    <property type="match status" value="1"/>
</dbReference>
<evidence type="ECO:0000313" key="4">
    <source>
        <dbReference type="EMBL" id="GLJ77361.1"/>
    </source>
</evidence>
<dbReference type="InterPro" id="IPR002347">
    <property type="entry name" value="SDR_fam"/>
</dbReference>
<comment type="similarity">
    <text evidence="1 3">Belongs to the short-chain dehydrogenases/reductases (SDR) family.</text>
</comment>
<dbReference type="EMBL" id="BSEN01000014">
    <property type="protein sequence ID" value="GLJ77361.1"/>
    <property type="molecule type" value="Genomic_DNA"/>
</dbReference>
<reference evidence="4" key="1">
    <citation type="journal article" date="2014" name="Int. J. Syst. Evol. Microbiol.">
        <title>Complete genome sequence of Corynebacterium casei LMG S-19264T (=DSM 44701T), isolated from a smear-ripened cheese.</title>
        <authorList>
            <consortium name="US DOE Joint Genome Institute (JGI-PGF)"/>
            <person name="Walter F."/>
            <person name="Albersmeier A."/>
            <person name="Kalinowski J."/>
            <person name="Ruckert C."/>
        </authorList>
    </citation>
    <scope>NUCLEOTIDE SEQUENCE</scope>
    <source>
        <strain evidence="4">VKM Ac-1401</strain>
    </source>
</reference>
<reference evidence="4" key="2">
    <citation type="submission" date="2023-01" db="EMBL/GenBank/DDBJ databases">
        <authorList>
            <person name="Sun Q."/>
            <person name="Evtushenko L."/>
        </authorList>
    </citation>
    <scope>NUCLEOTIDE SEQUENCE</scope>
    <source>
        <strain evidence="4">VKM Ac-1401</strain>
    </source>
</reference>
<dbReference type="PRINTS" id="PR00081">
    <property type="entry name" value="GDHRDH"/>
</dbReference>
<proteinExistence type="inferred from homology"/>
<keyword evidence="5" id="KW-1185">Reference proteome</keyword>
<dbReference type="PRINTS" id="PR00080">
    <property type="entry name" value="SDRFAMILY"/>
</dbReference>
<dbReference type="Pfam" id="PF00106">
    <property type="entry name" value="adh_short"/>
    <property type="match status" value="1"/>
</dbReference>
<evidence type="ECO:0000256" key="2">
    <source>
        <dbReference type="ARBA" id="ARBA00023002"/>
    </source>
</evidence>
<gene>
    <name evidence="4" type="ORF">GCM10017584_29350</name>
</gene>
<dbReference type="GO" id="GO:0016491">
    <property type="term" value="F:oxidoreductase activity"/>
    <property type="evidence" value="ECO:0007669"/>
    <property type="project" value="UniProtKB-KW"/>
</dbReference>
<evidence type="ECO:0000256" key="1">
    <source>
        <dbReference type="ARBA" id="ARBA00006484"/>
    </source>
</evidence>
<dbReference type="InterPro" id="IPR036291">
    <property type="entry name" value="NAD(P)-bd_dom_sf"/>
</dbReference>
<dbReference type="Proteomes" id="UP001142372">
    <property type="component" value="Unassembled WGS sequence"/>
</dbReference>
<dbReference type="SUPFAM" id="SSF51735">
    <property type="entry name" value="NAD(P)-binding Rossmann-fold domains"/>
    <property type="match status" value="1"/>
</dbReference>
<name>A0A9W6HB97_9MICO</name>
<accession>A0A9W6HB97</accession>
<keyword evidence="2" id="KW-0560">Oxidoreductase</keyword>